<evidence type="ECO:0000256" key="5">
    <source>
        <dbReference type="ARBA" id="ARBA00023014"/>
    </source>
</evidence>
<dbReference type="Pfam" id="PF01568">
    <property type="entry name" value="Molydop_binding"/>
    <property type="match status" value="1"/>
</dbReference>
<evidence type="ECO:0000313" key="8">
    <source>
        <dbReference type="Proteomes" id="UP000283644"/>
    </source>
</evidence>
<dbReference type="Gene3D" id="2.20.25.90">
    <property type="entry name" value="ADC-like domains"/>
    <property type="match status" value="1"/>
</dbReference>
<dbReference type="GO" id="GO:0016020">
    <property type="term" value="C:membrane"/>
    <property type="evidence" value="ECO:0007669"/>
    <property type="project" value="TreeGrafter"/>
</dbReference>
<dbReference type="SUPFAM" id="SSF50692">
    <property type="entry name" value="ADC-like"/>
    <property type="match status" value="1"/>
</dbReference>
<protein>
    <submittedName>
        <fullName evidence="7">Molybdopterin oxidoreductase family protein</fullName>
    </submittedName>
</protein>
<dbReference type="Gene3D" id="3.40.50.740">
    <property type="match status" value="1"/>
</dbReference>
<proteinExistence type="predicted"/>
<dbReference type="InterPro" id="IPR006963">
    <property type="entry name" value="Mopterin_OxRdtase_4Fe-4S_dom"/>
</dbReference>
<evidence type="ECO:0000259" key="6">
    <source>
        <dbReference type="PROSITE" id="PS51669"/>
    </source>
</evidence>
<dbReference type="GO" id="GO:0051539">
    <property type="term" value="F:4 iron, 4 sulfur cluster binding"/>
    <property type="evidence" value="ECO:0007669"/>
    <property type="project" value="UniProtKB-KW"/>
</dbReference>
<dbReference type="InterPro" id="IPR050123">
    <property type="entry name" value="Prok_molybdopt-oxidoreductase"/>
</dbReference>
<keyword evidence="3" id="KW-0560">Oxidoreductase</keyword>
<dbReference type="Proteomes" id="UP000283644">
    <property type="component" value="Unassembled WGS sequence"/>
</dbReference>
<evidence type="ECO:0000313" key="7">
    <source>
        <dbReference type="EMBL" id="RHW28682.1"/>
    </source>
</evidence>
<dbReference type="SMART" id="SM00926">
    <property type="entry name" value="Molybdop_Fe4S4"/>
    <property type="match status" value="1"/>
</dbReference>
<evidence type="ECO:0000256" key="2">
    <source>
        <dbReference type="ARBA" id="ARBA00022723"/>
    </source>
</evidence>
<evidence type="ECO:0000256" key="3">
    <source>
        <dbReference type="ARBA" id="ARBA00023002"/>
    </source>
</evidence>
<dbReference type="PROSITE" id="PS51669">
    <property type="entry name" value="4FE4S_MOW_BIS_MGD"/>
    <property type="match status" value="1"/>
</dbReference>
<evidence type="ECO:0000256" key="4">
    <source>
        <dbReference type="ARBA" id="ARBA00023004"/>
    </source>
</evidence>
<gene>
    <name evidence="7" type="ORF">D0Z08_02165</name>
</gene>
<organism evidence="7 8">
    <name type="scientific">Nocardioides immobilis</name>
    <dbReference type="NCBI Taxonomy" id="2049295"/>
    <lineage>
        <taxon>Bacteria</taxon>
        <taxon>Bacillati</taxon>
        <taxon>Actinomycetota</taxon>
        <taxon>Actinomycetes</taxon>
        <taxon>Propionibacteriales</taxon>
        <taxon>Nocardioidaceae</taxon>
        <taxon>Nocardioides</taxon>
    </lineage>
</organism>
<keyword evidence="1" id="KW-0004">4Fe-4S</keyword>
<dbReference type="InterPro" id="IPR009010">
    <property type="entry name" value="Asp_de-COase-like_dom_sf"/>
</dbReference>
<evidence type="ECO:0000256" key="1">
    <source>
        <dbReference type="ARBA" id="ARBA00022485"/>
    </source>
</evidence>
<dbReference type="PANTHER" id="PTHR43105">
    <property type="entry name" value="RESPIRATORY NITRATE REDUCTASE"/>
    <property type="match status" value="1"/>
</dbReference>
<dbReference type="SUPFAM" id="SSF53706">
    <property type="entry name" value="Formate dehydrogenase/DMSO reductase, domains 1-3"/>
    <property type="match status" value="1"/>
</dbReference>
<dbReference type="RefSeq" id="WP_118922162.1">
    <property type="nucleotide sequence ID" value="NZ_QXGH01000009.1"/>
</dbReference>
<dbReference type="Gene3D" id="3.40.228.10">
    <property type="entry name" value="Dimethylsulfoxide Reductase, domain 2"/>
    <property type="match status" value="1"/>
</dbReference>
<dbReference type="GO" id="GO:0043546">
    <property type="term" value="F:molybdopterin cofactor binding"/>
    <property type="evidence" value="ECO:0007669"/>
    <property type="project" value="InterPro"/>
</dbReference>
<dbReference type="InterPro" id="IPR006656">
    <property type="entry name" value="Mopterin_OxRdtase"/>
</dbReference>
<comment type="caution">
    <text evidence="7">The sequence shown here is derived from an EMBL/GenBank/DDBJ whole genome shotgun (WGS) entry which is preliminary data.</text>
</comment>
<accession>A0A417Y7G1</accession>
<name>A0A417Y7G1_9ACTN</name>
<feature type="domain" description="4Fe-4S Mo/W bis-MGD-type" evidence="6">
    <location>
        <begin position="1"/>
        <end position="57"/>
    </location>
</feature>
<dbReference type="Pfam" id="PF00384">
    <property type="entry name" value="Molybdopterin"/>
    <property type="match status" value="1"/>
</dbReference>
<dbReference type="PANTHER" id="PTHR43105:SF9">
    <property type="entry name" value="NADPH-FE(3+) OXIDOREDUCTASE SUBUNIT ALPHA"/>
    <property type="match status" value="1"/>
</dbReference>
<dbReference type="EMBL" id="QXGH01000009">
    <property type="protein sequence ID" value="RHW28682.1"/>
    <property type="molecule type" value="Genomic_DNA"/>
</dbReference>
<keyword evidence="8" id="KW-1185">Reference proteome</keyword>
<keyword evidence="2" id="KW-0479">Metal-binding</keyword>
<dbReference type="Gene3D" id="2.40.40.20">
    <property type="match status" value="1"/>
</dbReference>
<reference evidence="7 8" key="1">
    <citation type="submission" date="2018-09" db="EMBL/GenBank/DDBJ databases">
        <title>Genome sequencing of Nocardioides immobilis CCTCC AB 2017083 for comparison to Nocardioides silvaticus.</title>
        <authorList>
            <person name="Li C."/>
            <person name="Wang G."/>
        </authorList>
    </citation>
    <scope>NUCLEOTIDE SEQUENCE [LARGE SCALE GENOMIC DNA]</scope>
    <source>
        <strain evidence="7 8">CCTCC AB 2017083</strain>
    </source>
</reference>
<dbReference type="AlphaFoldDB" id="A0A417Y7G1"/>
<dbReference type="OrthoDB" id="7376058at2"/>
<dbReference type="InterPro" id="IPR006657">
    <property type="entry name" value="MoPterin_dinucl-bd_dom"/>
</dbReference>
<dbReference type="GO" id="GO:0046872">
    <property type="term" value="F:metal ion binding"/>
    <property type="evidence" value="ECO:0007669"/>
    <property type="project" value="UniProtKB-KW"/>
</dbReference>
<sequence length="715" mass="76156">MTTSFVTCPLCEATCGLAIKHEGGQVLGIRGDKDDVFSGGYLCPKGTSLGALDADPDRIRTPLVKRDGEFHEATWDEAFALIDARLPALRETHGPDTVAVYFGNPSAHNLSGALYLRVLAKALATRNVYSAGTVDQVPKTFVGGYLYGDAATIPVADLDRTDHLLILGANPLVSNGSLMTAPDMRGKLAAIRKRGGKVVVIDPARTRTAERADEHHPITPGTDAFLLFAMLHVILEEGLERVDGLAPHLAGLDEVRVLAKPFSPETVAERTGIAADEIRRLASELAAAERAAVYGRMGTTTVEFGTLASWLVDVLNIVTGNLDRPGGVMFPKAAAGQPNTRPRDARRPFRHGRWHSRVRELPEVMGELPVATLADEILTPGNGQVRALVTVMGNPCVSTPRAGRLDEALERLDFMVSFDVYLNETTRHADVILPGPTPLERDHYDLLLYQYAVRNVANWTPAVVQTDVPQEWETMLRLVGVLQGMGPDADVAALDAALADGIARLNGVAVTEGLAGPRRLLDVLLKAGPYDVTLADLEAAPHGLDLGPLQPRLPEVLSTASGLVELAPAAIVDDVPRLVAALDRPAAPGMVLIGRRHLRSNNSWMHNLEPLAGGGNDCSAHVHPDDAARLGLVDGGACTMTSRVGAITLPVVVTDRIRPGVVSVPHGWGHDVDGTRTEVAARRPGVNSNVLTDDTVLDVPTGTGVLNGIPVELLP</sequence>
<keyword evidence="5" id="KW-0411">Iron-sulfur</keyword>
<dbReference type="Pfam" id="PF04879">
    <property type="entry name" value="Molybdop_Fe4S4"/>
    <property type="match status" value="1"/>
</dbReference>
<dbReference type="GO" id="GO:0016491">
    <property type="term" value="F:oxidoreductase activity"/>
    <property type="evidence" value="ECO:0007669"/>
    <property type="project" value="UniProtKB-KW"/>
</dbReference>
<keyword evidence="4" id="KW-0408">Iron</keyword>